<name>S4R9W8_PETMA</name>
<dbReference type="GO" id="GO:0032266">
    <property type="term" value="F:phosphatidylinositol-3-phosphate binding"/>
    <property type="evidence" value="ECO:0007669"/>
    <property type="project" value="InterPro"/>
</dbReference>
<dbReference type="HOGENOM" id="CLU_362161_0_0_1"/>
<dbReference type="OMA" id="ENERCEF"/>
<dbReference type="STRING" id="7757.ENSPMAP00000001999"/>
<dbReference type="GO" id="GO:0000281">
    <property type="term" value="P:mitotic cytokinesis"/>
    <property type="evidence" value="ECO:0007669"/>
    <property type="project" value="InterPro"/>
</dbReference>
<dbReference type="InterPro" id="IPR011011">
    <property type="entry name" value="Znf_FYVE_PHD"/>
</dbReference>
<dbReference type="GO" id="GO:0005813">
    <property type="term" value="C:centrosome"/>
    <property type="evidence" value="ECO:0007669"/>
    <property type="project" value="TreeGrafter"/>
</dbReference>
<dbReference type="FunFam" id="3.30.40.10:FF:000295">
    <property type="entry name" value="Zinc finger, FYVE domain-containing 26"/>
    <property type="match status" value="1"/>
</dbReference>
<dbReference type="GO" id="GO:0005765">
    <property type="term" value="C:lysosomal membrane"/>
    <property type="evidence" value="ECO:0007669"/>
    <property type="project" value="TreeGrafter"/>
</dbReference>
<evidence type="ECO:0000256" key="6">
    <source>
        <dbReference type="ARBA" id="ARBA00025962"/>
    </source>
</evidence>
<dbReference type="InterPro" id="IPR013083">
    <property type="entry name" value="Znf_RING/FYVE/PHD"/>
</dbReference>
<feature type="domain" description="FYVE-type" evidence="10">
    <location>
        <begin position="47"/>
        <end position="107"/>
    </location>
</feature>
<evidence type="ECO:0000256" key="8">
    <source>
        <dbReference type="PROSITE-ProRule" id="PRU00091"/>
    </source>
</evidence>
<dbReference type="GO" id="GO:0000724">
    <property type="term" value="P:double-strand break repair via homologous recombination"/>
    <property type="evidence" value="ECO:0007669"/>
    <property type="project" value="InterPro"/>
</dbReference>
<evidence type="ECO:0000256" key="5">
    <source>
        <dbReference type="ARBA" id="ARBA00022833"/>
    </source>
</evidence>
<reference evidence="11" key="1">
    <citation type="submission" date="2025-08" db="UniProtKB">
        <authorList>
            <consortium name="Ensembl"/>
        </authorList>
    </citation>
    <scope>IDENTIFICATION</scope>
</reference>
<dbReference type="SUPFAM" id="SSF57903">
    <property type="entry name" value="FYVE/PHD zinc finger"/>
    <property type="match status" value="1"/>
</dbReference>
<dbReference type="Gene3D" id="3.30.40.10">
    <property type="entry name" value="Zinc/RING finger domain, C3HC4 (zinc finger)"/>
    <property type="match status" value="1"/>
</dbReference>
<keyword evidence="3" id="KW-0479">Metal-binding</keyword>
<dbReference type="InterPro" id="IPR017455">
    <property type="entry name" value="Znf_FYVE-rel"/>
</dbReference>
<evidence type="ECO:0000256" key="3">
    <source>
        <dbReference type="ARBA" id="ARBA00022723"/>
    </source>
</evidence>
<dbReference type="Pfam" id="PF25569">
    <property type="entry name" value="TPR_ZFYVE26"/>
    <property type="match status" value="1"/>
</dbReference>
<dbReference type="InterPro" id="IPR057946">
    <property type="entry name" value="TPR_ZFYVE26"/>
</dbReference>
<dbReference type="GO" id="GO:0030496">
    <property type="term" value="C:midbody"/>
    <property type="evidence" value="ECO:0007669"/>
    <property type="project" value="TreeGrafter"/>
</dbReference>
<keyword evidence="2" id="KW-0597">Phosphoprotein</keyword>
<dbReference type="AlphaFoldDB" id="S4R9W8"/>
<dbReference type="GO" id="GO:0007040">
    <property type="term" value="P:lysosome organization"/>
    <property type="evidence" value="ECO:0007669"/>
    <property type="project" value="UniProtKB-ARBA"/>
</dbReference>
<comment type="function">
    <text evidence="7">Phosphatidylinositol 3-phosphate-binding protein required for the abscission step in cytokinesis: recruited to the midbody during cytokinesis and acts as a regulator of abscission. May also be required for efficient homologous recombination DNA double-strand break repair.</text>
</comment>
<dbReference type="PANTHER" id="PTHR46591:SF1">
    <property type="entry name" value="ZINC FINGER FYVE DOMAIN-CONTAINING PROTEIN 26"/>
    <property type="match status" value="1"/>
</dbReference>
<dbReference type="InterPro" id="IPR028730">
    <property type="entry name" value="ZFYVE26"/>
</dbReference>
<dbReference type="PANTHER" id="PTHR46591">
    <property type="entry name" value="ZINC FINGER FYVE DOMAIN-CONTAINING PROTEIN 26"/>
    <property type="match status" value="1"/>
</dbReference>
<proteinExistence type="predicted"/>
<dbReference type="SMART" id="SM00064">
    <property type="entry name" value="FYVE"/>
    <property type="match status" value="1"/>
</dbReference>
<dbReference type="Ensembl" id="ENSPMAT00000002009.1">
    <property type="protein sequence ID" value="ENSPMAP00000001999.1"/>
    <property type="gene ID" value="ENSPMAG00000001821.1"/>
</dbReference>
<dbReference type="GO" id="GO:0032465">
    <property type="term" value="P:regulation of cytokinesis"/>
    <property type="evidence" value="ECO:0007669"/>
    <property type="project" value="TreeGrafter"/>
</dbReference>
<evidence type="ECO:0000256" key="1">
    <source>
        <dbReference type="ARBA" id="ARBA00014373"/>
    </source>
</evidence>
<organism evidence="11">
    <name type="scientific">Petromyzon marinus</name>
    <name type="common">Sea lamprey</name>
    <dbReference type="NCBI Taxonomy" id="7757"/>
    <lineage>
        <taxon>Eukaryota</taxon>
        <taxon>Metazoa</taxon>
        <taxon>Chordata</taxon>
        <taxon>Craniata</taxon>
        <taxon>Vertebrata</taxon>
        <taxon>Cyclostomata</taxon>
        <taxon>Hyperoartia</taxon>
        <taxon>Petromyzontiformes</taxon>
        <taxon>Petromyzontidae</taxon>
        <taxon>Petromyzon</taxon>
    </lineage>
</organism>
<dbReference type="Pfam" id="PF01363">
    <property type="entry name" value="FYVE"/>
    <property type="match status" value="1"/>
</dbReference>
<evidence type="ECO:0000256" key="2">
    <source>
        <dbReference type="ARBA" id="ARBA00022553"/>
    </source>
</evidence>
<evidence type="ECO:0000313" key="11">
    <source>
        <dbReference type="Ensembl" id="ENSPMAP00000001999.1"/>
    </source>
</evidence>
<keyword evidence="5" id="KW-0862">Zinc</keyword>
<evidence type="ECO:0000259" key="10">
    <source>
        <dbReference type="PROSITE" id="PS50178"/>
    </source>
</evidence>
<reference evidence="11" key="2">
    <citation type="submission" date="2025-09" db="UniProtKB">
        <authorList>
            <consortium name="Ensembl"/>
        </authorList>
    </citation>
    <scope>IDENTIFICATION</scope>
</reference>
<dbReference type="GO" id="GO:0008270">
    <property type="term" value="F:zinc ion binding"/>
    <property type="evidence" value="ECO:0007669"/>
    <property type="project" value="UniProtKB-KW"/>
</dbReference>
<sequence length="760" mass="85006">SSPDGSVGSIPGPRTSTPVERRARLAVRTNSWSPPATIPTKNDWVLDEKARVCMACQQEAFSMFNRRHHCRRCGRVVCTSCSSRTMVVDTYNSGPVRVCSQCYDYFHSDGPTEGEPGQEEVTDSPLQIILQAVEDNVWSMSLNTSTSQRIREEFYYDQAPSASLCVALLKLHSNTVQCSHQLIEHCRELSLTLNEPEVDSVLVIGIMRNLLFNAKMMFSSAGHSQDLGVCDSYISRVDVLKILVSASYRLIPSLYDILRPSAVTRLRDQLIQDERYLLAIEVSTKCGLDTSGVWSAWGMACMRAGCLSSAREKFSRCMRPPPDLNQTSMGSTVLQEVVQHLESIMPGSLSMDDDVMASLNELELLLKVEGSPVVAPHSPKAPPRDTRLEECLFYLQHYGTYLALVSFYGRHSRYHEALTFLLEKNCAEHVFVEGLLVPCLGKGQLDVLEKHLEELDPSLQRWRKYLIAACKSMDNKNMPNVLYALQCFMKDNVRAAMTCINFFRKGANSYAELATRLDFLERAKNHLNVALSEHSSSTPSQNAPFTLKMSKIQLSRNIRRIELQVEVTRFLSQYDTARAKPPPTLFDDNNVKSEVAGLLMLSGGNVEVGFGNAFRIIQEFQLPALTVYTRVARRLVEERQLHEVETLLRNVSESGSADPSDCDSIALDTVRAVAAATVKEIENLIMKIKNNSAKIEAHLLCGKLRAAYLVAVKLPSRDASRWVETIRKRAAELEQAVMVELCERWLSTHGDTAPPPGQSK</sequence>
<dbReference type="GeneTree" id="ENSGT00920000149143"/>
<dbReference type="InterPro" id="IPR000306">
    <property type="entry name" value="Znf_FYVE"/>
</dbReference>
<keyword evidence="4 8" id="KW-0863">Zinc-finger</keyword>
<protein>
    <recommendedName>
        <fullName evidence="1">Zinc finger FYVE domain-containing protein 26</fullName>
    </recommendedName>
</protein>
<evidence type="ECO:0000256" key="7">
    <source>
        <dbReference type="ARBA" id="ARBA00044939"/>
    </source>
</evidence>
<feature type="region of interest" description="Disordered" evidence="9">
    <location>
        <begin position="1"/>
        <end position="21"/>
    </location>
</feature>
<accession>S4R9W8</accession>
<evidence type="ECO:0000256" key="9">
    <source>
        <dbReference type="SAM" id="MobiDB-lite"/>
    </source>
</evidence>
<comment type="subunit">
    <text evidence="6">Interacts with AP5Z1, AP5B1, AP5S1 and SPG11. Interacts with TTC19 and KIF13A.</text>
</comment>
<evidence type="ECO:0000256" key="4">
    <source>
        <dbReference type="ARBA" id="ARBA00022771"/>
    </source>
</evidence>
<dbReference type="PROSITE" id="PS50178">
    <property type="entry name" value="ZF_FYVE"/>
    <property type="match status" value="1"/>
</dbReference>